<dbReference type="PANTHER" id="PTHR45631:SF202">
    <property type="entry name" value="SENESCENCE-INDUCED RECEPTOR-LIKE SERINE_THREONINE-PROTEIN KINASE"/>
    <property type="match status" value="1"/>
</dbReference>
<keyword evidence="11" id="KW-0675">Receptor</keyword>
<name>A0A2N9E6N1_FAGSY</name>
<dbReference type="PROSITE" id="PS50011">
    <property type="entry name" value="PROTEIN_KINASE_DOM"/>
    <property type="match status" value="1"/>
</dbReference>
<evidence type="ECO:0000313" key="13">
    <source>
        <dbReference type="EMBL" id="SPC74617.1"/>
    </source>
</evidence>
<dbReference type="GO" id="GO:0004674">
    <property type="term" value="F:protein serine/threonine kinase activity"/>
    <property type="evidence" value="ECO:0007669"/>
    <property type="project" value="UniProtKB-KW"/>
</dbReference>
<dbReference type="InterPro" id="IPR008271">
    <property type="entry name" value="Ser/Thr_kinase_AS"/>
</dbReference>
<dbReference type="InterPro" id="IPR001245">
    <property type="entry name" value="Ser-Thr/Tyr_kinase_cat_dom"/>
</dbReference>
<gene>
    <name evidence="13" type="ORF">FSB_LOCUS2499</name>
</gene>
<keyword evidence="6" id="KW-0547">Nucleotide-binding</keyword>
<dbReference type="Gene3D" id="3.30.200.20">
    <property type="entry name" value="Phosphorylase Kinase, domain 1"/>
    <property type="match status" value="1"/>
</dbReference>
<evidence type="ECO:0000256" key="7">
    <source>
        <dbReference type="ARBA" id="ARBA00022777"/>
    </source>
</evidence>
<evidence type="ECO:0000256" key="4">
    <source>
        <dbReference type="ARBA" id="ARBA00022679"/>
    </source>
</evidence>
<dbReference type="AlphaFoldDB" id="A0A2N9E6N1"/>
<dbReference type="PANTHER" id="PTHR45631">
    <property type="entry name" value="OS07G0107800 PROTEIN-RELATED"/>
    <property type="match status" value="1"/>
</dbReference>
<proteinExistence type="predicted"/>
<sequence>MKLLMRVHHRNLTTLVGYCYEGTYMGLIYEYMANGDLEAHLSGENKNILSWEERLQIAMDAAQGLEYLHHGCKPPIIHRDVKTTNILLNENLHAKLADFGLSKIFPTDGDTHMSTLNVAGTPGYLDPEYSTSYRLTEKSDVYSFGVVLLRIITCGPVIDRSHENIHISQWVSFMLAKGDIENIVDPRLQGNFNINSVWKVVEIAMICVSPTSTKRPTMSQVVTELKECLGSEIAQMEEMINVNLSTELKPLAR</sequence>
<reference evidence="13" key="1">
    <citation type="submission" date="2018-02" db="EMBL/GenBank/DDBJ databases">
        <authorList>
            <person name="Cohen D.B."/>
            <person name="Kent A.D."/>
        </authorList>
    </citation>
    <scope>NUCLEOTIDE SEQUENCE</scope>
</reference>
<keyword evidence="7" id="KW-0418">Kinase</keyword>
<evidence type="ECO:0000256" key="6">
    <source>
        <dbReference type="ARBA" id="ARBA00022741"/>
    </source>
</evidence>
<evidence type="ECO:0000256" key="8">
    <source>
        <dbReference type="ARBA" id="ARBA00022840"/>
    </source>
</evidence>
<keyword evidence="10" id="KW-0472">Membrane</keyword>
<evidence type="ECO:0000256" key="9">
    <source>
        <dbReference type="ARBA" id="ARBA00022989"/>
    </source>
</evidence>
<dbReference type="InterPro" id="IPR011009">
    <property type="entry name" value="Kinase-like_dom_sf"/>
</dbReference>
<protein>
    <recommendedName>
        <fullName evidence="12">Protein kinase domain-containing protein</fullName>
    </recommendedName>
</protein>
<feature type="domain" description="Protein kinase" evidence="12">
    <location>
        <begin position="1"/>
        <end position="229"/>
    </location>
</feature>
<dbReference type="InterPro" id="IPR000719">
    <property type="entry name" value="Prot_kinase_dom"/>
</dbReference>
<keyword evidence="2" id="KW-0723">Serine/threonine-protein kinase</keyword>
<dbReference type="PROSITE" id="PS00108">
    <property type="entry name" value="PROTEIN_KINASE_ST"/>
    <property type="match status" value="1"/>
</dbReference>
<evidence type="ECO:0000259" key="12">
    <source>
        <dbReference type="PROSITE" id="PS50011"/>
    </source>
</evidence>
<dbReference type="GO" id="GO:0005524">
    <property type="term" value="F:ATP binding"/>
    <property type="evidence" value="ECO:0007669"/>
    <property type="project" value="UniProtKB-KW"/>
</dbReference>
<dbReference type="PIRSF" id="PIRSF000654">
    <property type="entry name" value="Integrin-linked_kinase"/>
    <property type="match status" value="1"/>
</dbReference>
<dbReference type="GO" id="GO:0016020">
    <property type="term" value="C:membrane"/>
    <property type="evidence" value="ECO:0007669"/>
    <property type="project" value="UniProtKB-SubCell"/>
</dbReference>
<keyword evidence="4" id="KW-0808">Transferase</keyword>
<keyword evidence="8" id="KW-0067">ATP-binding</keyword>
<dbReference type="Pfam" id="PF07714">
    <property type="entry name" value="PK_Tyr_Ser-Thr"/>
    <property type="match status" value="1"/>
</dbReference>
<evidence type="ECO:0000256" key="3">
    <source>
        <dbReference type="ARBA" id="ARBA00022553"/>
    </source>
</evidence>
<keyword evidence="5" id="KW-0812">Transmembrane</keyword>
<evidence type="ECO:0000256" key="1">
    <source>
        <dbReference type="ARBA" id="ARBA00004167"/>
    </source>
</evidence>
<dbReference type="Gene3D" id="1.10.510.10">
    <property type="entry name" value="Transferase(Phosphotransferase) domain 1"/>
    <property type="match status" value="1"/>
</dbReference>
<accession>A0A2N9E6N1</accession>
<evidence type="ECO:0000256" key="11">
    <source>
        <dbReference type="ARBA" id="ARBA00023170"/>
    </source>
</evidence>
<keyword evidence="9" id="KW-1133">Transmembrane helix</keyword>
<evidence type="ECO:0000256" key="5">
    <source>
        <dbReference type="ARBA" id="ARBA00022692"/>
    </source>
</evidence>
<dbReference type="SMART" id="SM00220">
    <property type="entry name" value="S_TKc"/>
    <property type="match status" value="1"/>
</dbReference>
<evidence type="ECO:0000256" key="2">
    <source>
        <dbReference type="ARBA" id="ARBA00022527"/>
    </source>
</evidence>
<keyword evidence="3" id="KW-0597">Phosphoprotein</keyword>
<evidence type="ECO:0000256" key="10">
    <source>
        <dbReference type="ARBA" id="ARBA00023136"/>
    </source>
</evidence>
<dbReference type="SUPFAM" id="SSF56112">
    <property type="entry name" value="Protein kinase-like (PK-like)"/>
    <property type="match status" value="1"/>
</dbReference>
<dbReference type="FunFam" id="1.10.510.10:FF:000146">
    <property type="entry name" value="LRR receptor-like serine/threonine-protein kinase IOS1"/>
    <property type="match status" value="1"/>
</dbReference>
<dbReference type="EMBL" id="OIVN01000115">
    <property type="protein sequence ID" value="SPC74617.1"/>
    <property type="molecule type" value="Genomic_DNA"/>
</dbReference>
<comment type="subcellular location">
    <subcellularLocation>
        <location evidence="1">Membrane</location>
        <topology evidence="1">Single-pass membrane protein</topology>
    </subcellularLocation>
</comment>
<organism evidence="13">
    <name type="scientific">Fagus sylvatica</name>
    <name type="common">Beechnut</name>
    <dbReference type="NCBI Taxonomy" id="28930"/>
    <lineage>
        <taxon>Eukaryota</taxon>
        <taxon>Viridiplantae</taxon>
        <taxon>Streptophyta</taxon>
        <taxon>Embryophyta</taxon>
        <taxon>Tracheophyta</taxon>
        <taxon>Spermatophyta</taxon>
        <taxon>Magnoliopsida</taxon>
        <taxon>eudicotyledons</taxon>
        <taxon>Gunneridae</taxon>
        <taxon>Pentapetalae</taxon>
        <taxon>rosids</taxon>
        <taxon>fabids</taxon>
        <taxon>Fagales</taxon>
        <taxon>Fagaceae</taxon>
        <taxon>Fagus</taxon>
    </lineage>
</organism>